<accession>A0A8T7M6J5</accession>
<keyword evidence="4" id="KW-1185">Reference proteome</keyword>
<evidence type="ECO:0000313" key="2">
    <source>
        <dbReference type="EMBL" id="WJW69604.1"/>
    </source>
</evidence>
<proteinExistence type="predicted"/>
<gene>
    <name evidence="1" type="ORF">HXX08_17740</name>
    <name evidence="2" type="ORF">OZ401_003231</name>
</gene>
<dbReference type="Proteomes" id="UP001431572">
    <property type="component" value="Chromosome 2"/>
</dbReference>
<organism evidence="1 3">
    <name type="scientific">Candidatus Chlorohelix allophototropha</name>
    <dbReference type="NCBI Taxonomy" id="3003348"/>
    <lineage>
        <taxon>Bacteria</taxon>
        <taxon>Bacillati</taxon>
        <taxon>Chloroflexota</taxon>
        <taxon>Chloroflexia</taxon>
        <taxon>Candidatus Chloroheliales</taxon>
        <taxon>Candidatus Chloroheliaceae</taxon>
        <taxon>Candidatus Chlorohelix</taxon>
    </lineage>
</organism>
<evidence type="ECO:0000313" key="4">
    <source>
        <dbReference type="Proteomes" id="UP001431572"/>
    </source>
</evidence>
<dbReference type="EMBL" id="JACATZ010000003">
    <property type="protein sequence ID" value="NWJ47699.1"/>
    <property type="molecule type" value="Genomic_DNA"/>
</dbReference>
<protein>
    <submittedName>
        <fullName evidence="1">Uncharacterized protein</fullName>
    </submittedName>
</protein>
<evidence type="ECO:0000313" key="1">
    <source>
        <dbReference type="EMBL" id="NWJ47699.1"/>
    </source>
</evidence>
<reference evidence="1 3" key="1">
    <citation type="submission" date="2020-06" db="EMBL/GenBank/DDBJ databases">
        <title>Anoxygenic phototrophic Chloroflexota member uses a Type I reaction center.</title>
        <authorList>
            <person name="Tsuji J.M."/>
            <person name="Shaw N.A."/>
            <person name="Nagashima S."/>
            <person name="Venkiteswaran J."/>
            <person name="Schiff S.L."/>
            <person name="Hanada S."/>
            <person name="Tank M."/>
            <person name="Neufeld J.D."/>
        </authorList>
    </citation>
    <scope>NUCLEOTIDE SEQUENCE [LARGE SCALE GENOMIC DNA]</scope>
    <source>
        <strain evidence="1">L227-S17</strain>
    </source>
</reference>
<dbReference type="AlphaFoldDB" id="A0A8T7M6J5"/>
<dbReference type="RefSeq" id="WP_341471478.1">
    <property type="nucleotide sequence ID" value="NZ_CP128400.1"/>
</dbReference>
<name>A0A8T7M6J5_9CHLR</name>
<evidence type="ECO:0000313" key="3">
    <source>
        <dbReference type="Proteomes" id="UP000521676"/>
    </source>
</evidence>
<sequence length="73" mass="8414">MSQLVASKEIVVIKTDFSKTWDIFHNNKRTPLKTSSCSDMVTLWLANETCNYPNLELAWQAARRLVSRLIITD</sequence>
<dbReference type="Proteomes" id="UP000521676">
    <property type="component" value="Unassembled WGS sequence"/>
</dbReference>
<dbReference type="EMBL" id="CP128400">
    <property type="protein sequence ID" value="WJW69604.1"/>
    <property type="molecule type" value="Genomic_DNA"/>
</dbReference>
<reference evidence="2" key="2">
    <citation type="journal article" date="2024" name="Nature">
        <title>Anoxygenic phototroph of the Chloroflexota uses a type I reaction centre.</title>
        <authorList>
            <person name="Tsuji J.M."/>
            <person name="Shaw N.A."/>
            <person name="Nagashima S."/>
            <person name="Venkiteswaran J.J."/>
            <person name="Schiff S.L."/>
            <person name="Watanabe T."/>
            <person name="Fukui M."/>
            <person name="Hanada S."/>
            <person name="Tank M."/>
            <person name="Neufeld J.D."/>
        </authorList>
    </citation>
    <scope>NUCLEOTIDE SEQUENCE</scope>
    <source>
        <strain evidence="2">L227-S17</strain>
    </source>
</reference>